<evidence type="ECO:0000256" key="8">
    <source>
        <dbReference type="SAM" id="MobiDB-lite"/>
    </source>
</evidence>
<feature type="transmembrane region" description="Helical" evidence="9">
    <location>
        <begin position="451"/>
        <end position="470"/>
    </location>
</feature>
<feature type="transmembrane region" description="Helical" evidence="9">
    <location>
        <begin position="233"/>
        <end position="253"/>
    </location>
</feature>
<reference evidence="10 11" key="1">
    <citation type="submission" date="2018-10" db="EMBL/GenBank/DDBJ databases">
        <title>Genomic Encyclopedia of Type Strains, Phase IV (KMG-IV): sequencing the most valuable type-strain genomes for metagenomic binning, comparative biology and taxonomic classification.</title>
        <authorList>
            <person name="Goeker M."/>
        </authorList>
    </citation>
    <scope>NUCLEOTIDE SEQUENCE [LARGE SCALE GENOMIC DNA]</scope>
    <source>
        <strain evidence="10 11">DSM 12769</strain>
    </source>
</reference>
<evidence type="ECO:0000256" key="9">
    <source>
        <dbReference type="SAM" id="Phobius"/>
    </source>
</evidence>
<proteinExistence type="inferred from homology"/>
<dbReference type="Proteomes" id="UP000275461">
    <property type="component" value="Unassembled WGS sequence"/>
</dbReference>
<feature type="transmembrane region" description="Helical" evidence="9">
    <location>
        <begin position="143"/>
        <end position="166"/>
    </location>
</feature>
<feature type="transmembrane region" description="Helical" evidence="9">
    <location>
        <begin position="193"/>
        <end position="213"/>
    </location>
</feature>
<dbReference type="InterPro" id="IPR000060">
    <property type="entry name" value="BCCT_transptr"/>
</dbReference>
<evidence type="ECO:0000256" key="7">
    <source>
        <dbReference type="ARBA" id="ARBA00023136"/>
    </source>
</evidence>
<feature type="transmembrane region" description="Helical" evidence="9">
    <location>
        <begin position="320"/>
        <end position="337"/>
    </location>
</feature>
<feature type="transmembrane region" description="Helical" evidence="9">
    <location>
        <begin position="56"/>
        <end position="74"/>
    </location>
</feature>
<dbReference type="OrthoDB" id="9775735at2"/>
<comment type="subcellular location">
    <subcellularLocation>
        <location evidence="1">Cell membrane</location>
        <topology evidence="1">Multi-pass membrane protein</topology>
    </subcellularLocation>
</comment>
<keyword evidence="11" id="KW-1185">Reference proteome</keyword>
<evidence type="ECO:0000313" key="10">
    <source>
        <dbReference type="EMBL" id="RLK51448.1"/>
    </source>
</evidence>
<protein>
    <submittedName>
        <fullName evidence="10">Choline/glycine/proline betaine transport protein</fullName>
    </submittedName>
</protein>
<comment type="similarity">
    <text evidence="2">Belongs to the BCCT transporter (TC 2.A.15) family.</text>
</comment>
<dbReference type="NCBIfam" id="TIGR00842">
    <property type="entry name" value="bcct"/>
    <property type="match status" value="1"/>
</dbReference>
<dbReference type="PANTHER" id="PTHR30047">
    <property type="entry name" value="HIGH-AFFINITY CHOLINE TRANSPORT PROTEIN-RELATED"/>
    <property type="match status" value="1"/>
</dbReference>
<sequence length="552" mass="59534">MAVQAKSGLLKGMNPVVTIITIVVMLVSVTLGAGWTEQTAAAIGTARETLNPFLEWYYVILVAIFFVFCLWLGVGRYKNVRLGGDTERPEFTTFSWVAMLFAAGTGVGIIFWSIAEPVMHFDANPFAADGSPESAAVAMRLTFFHWGLPGWSIFGLVGLVLAYFSFRHNLPLTIRSALYPFLGHRIHGPIGDLVDSLAVFGTVFGIATTLGLGVQQMNTGLGQVFDLDTTLTLQLGVTAVIMFIATVSVVSGVKRGVRMLSEANFWLSVVIVLFFLLFGPTHYLFALTIESTGEYLQNLLAMTFYTHANKDTGWQAEWTVFFWGWWIAWSPFVGMFIARISRGRTLREFMLGVLLMPTVITFVWIGLFGGTALHQELFGAGGVVEAVSKDVSIAIFHTIEGMGLGLLGQGAAVLVTLLIATYLITSANAGTLVINTILANGDTDPPTIHRVIWGVVLALLTGVLLVAGGLETLQAAVILAGLPFSIVMVVMLLGLVRALEHERYAPRPGTRTVAPTEPWVGMDEAGETLHEPRGTAGPAGEYQPAARTGTDG</sequence>
<feature type="transmembrane region" description="Helical" evidence="9">
    <location>
        <begin position="349"/>
        <end position="369"/>
    </location>
</feature>
<evidence type="ECO:0000256" key="3">
    <source>
        <dbReference type="ARBA" id="ARBA00022448"/>
    </source>
</evidence>
<dbReference type="RefSeq" id="WP_121441860.1">
    <property type="nucleotide sequence ID" value="NZ_RCDA01000001.1"/>
</dbReference>
<feature type="transmembrane region" description="Helical" evidence="9">
    <location>
        <begin position="476"/>
        <end position="499"/>
    </location>
</feature>
<feature type="transmembrane region" description="Helical" evidence="9">
    <location>
        <begin position="265"/>
        <end position="285"/>
    </location>
</feature>
<dbReference type="AlphaFoldDB" id="A0A498CGJ0"/>
<evidence type="ECO:0000256" key="6">
    <source>
        <dbReference type="ARBA" id="ARBA00022989"/>
    </source>
</evidence>
<dbReference type="GO" id="GO:0005886">
    <property type="term" value="C:plasma membrane"/>
    <property type="evidence" value="ECO:0007669"/>
    <property type="project" value="UniProtKB-SubCell"/>
</dbReference>
<name>A0A498CGJ0_9GAMM</name>
<accession>A0A498CGJ0</accession>
<organism evidence="10 11">
    <name type="scientific">Alkalispirillum mobile</name>
    <dbReference type="NCBI Taxonomy" id="85925"/>
    <lineage>
        <taxon>Bacteria</taxon>
        <taxon>Pseudomonadati</taxon>
        <taxon>Pseudomonadota</taxon>
        <taxon>Gammaproteobacteria</taxon>
        <taxon>Chromatiales</taxon>
        <taxon>Ectothiorhodospiraceae</taxon>
        <taxon>Alkalispirillum</taxon>
    </lineage>
</organism>
<keyword evidence="7 9" id="KW-0472">Membrane</keyword>
<evidence type="ECO:0000256" key="2">
    <source>
        <dbReference type="ARBA" id="ARBA00005658"/>
    </source>
</evidence>
<comment type="caution">
    <text evidence="10">The sequence shown here is derived from an EMBL/GenBank/DDBJ whole genome shotgun (WGS) entry which is preliminary data.</text>
</comment>
<dbReference type="GO" id="GO:0022857">
    <property type="term" value="F:transmembrane transporter activity"/>
    <property type="evidence" value="ECO:0007669"/>
    <property type="project" value="InterPro"/>
</dbReference>
<evidence type="ECO:0000256" key="4">
    <source>
        <dbReference type="ARBA" id="ARBA00022475"/>
    </source>
</evidence>
<keyword evidence="3" id="KW-0813">Transport</keyword>
<keyword evidence="6 9" id="KW-1133">Transmembrane helix</keyword>
<keyword evidence="4" id="KW-1003">Cell membrane</keyword>
<feature type="transmembrane region" description="Helical" evidence="9">
    <location>
        <begin position="411"/>
        <end position="439"/>
    </location>
</feature>
<evidence type="ECO:0000313" key="11">
    <source>
        <dbReference type="Proteomes" id="UP000275461"/>
    </source>
</evidence>
<feature type="transmembrane region" description="Helical" evidence="9">
    <location>
        <begin position="94"/>
        <end position="115"/>
    </location>
</feature>
<evidence type="ECO:0000256" key="5">
    <source>
        <dbReference type="ARBA" id="ARBA00022692"/>
    </source>
</evidence>
<dbReference type="Pfam" id="PF02028">
    <property type="entry name" value="BCCT"/>
    <property type="match status" value="1"/>
</dbReference>
<keyword evidence="5 9" id="KW-0812">Transmembrane</keyword>
<feature type="transmembrane region" description="Helical" evidence="9">
    <location>
        <begin position="12"/>
        <end position="36"/>
    </location>
</feature>
<evidence type="ECO:0000256" key="1">
    <source>
        <dbReference type="ARBA" id="ARBA00004651"/>
    </source>
</evidence>
<gene>
    <name evidence="10" type="ORF">DFR31_1389</name>
</gene>
<dbReference type="EMBL" id="RCDA01000001">
    <property type="protein sequence ID" value="RLK51448.1"/>
    <property type="molecule type" value="Genomic_DNA"/>
</dbReference>
<feature type="region of interest" description="Disordered" evidence="8">
    <location>
        <begin position="526"/>
        <end position="552"/>
    </location>
</feature>
<dbReference type="PANTHER" id="PTHR30047:SF7">
    <property type="entry name" value="HIGH-AFFINITY CHOLINE TRANSPORT PROTEIN"/>
    <property type="match status" value="1"/>
</dbReference>